<keyword evidence="4" id="KW-1185">Reference proteome</keyword>
<feature type="transmembrane region" description="Helical" evidence="1">
    <location>
        <begin position="165"/>
        <end position="185"/>
    </location>
</feature>
<evidence type="ECO:0000313" key="3">
    <source>
        <dbReference type="EMBL" id="KAL1839993.1"/>
    </source>
</evidence>
<evidence type="ECO:0000313" key="4">
    <source>
        <dbReference type="Proteomes" id="UP001583172"/>
    </source>
</evidence>
<feature type="signal peptide" evidence="2">
    <location>
        <begin position="1"/>
        <end position="30"/>
    </location>
</feature>
<comment type="caution">
    <text evidence="3">The sequence shown here is derived from an EMBL/GenBank/DDBJ whole genome shotgun (WGS) entry which is preliminary data.</text>
</comment>
<keyword evidence="2" id="KW-0732">Signal</keyword>
<reference evidence="3 4" key="1">
    <citation type="journal article" date="2024" name="Commun. Biol.">
        <title>Comparative genomic analysis of thermophilic fungi reveals convergent evolutionary adaptations and gene losses.</title>
        <authorList>
            <person name="Steindorff A.S."/>
            <person name="Aguilar-Pontes M.V."/>
            <person name="Robinson A.J."/>
            <person name="Andreopoulos B."/>
            <person name="LaButti K."/>
            <person name="Kuo A."/>
            <person name="Mondo S."/>
            <person name="Riley R."/>
            <person name="Otillar R."/>
            <person name="Haridas S."/>
            <person name="Lipzen A."/>
            <person name="Grimwood J."/>
            <person name="Schmutz J."/>
            <person name="Clum A."/>
            <person name="Reid I.D."/>
            <person name="Moisan M.C."/>
            <person name="Butler G."/>
            <person name="Nguyen T.T.M."/>
            <person name="Dewar K."/>
            <person name="Conant G."/>
            <person name="Drula E."/>
            <person name="Henrissat B."/>
            <person name="Hansel C."/>
            <person name="Singer S."/>
            <person name="Hutchinson M.I."/>
            <person name="de Vries R.P."/>
            <person name="Natvig D.O."/>
            <person name="Powell A.J."/>
            <person name="Tsang A."/>
            <person name="Grigoriev I.V."/>
        </authorList>
    </citation>
    <scope>NUCLEOTIDE SEQUENCE [LARGE SCALE GENOMIC DNA]</scope>
    <source>
        <strain evidence="3 4">CBS 620.91</strain>
    </source>
</reference>
<sequence length="195" mass="20655">MRSGPFRFPCGSMTAAVVLLLASTIHLVAAQAIDPDRIDFSTMEIWKDLKDCVKCMVDICGGVKAVRHLTPSSTLPMTLTLGNALPRLHSSVLSYCSNRDDASTATSVLTAYCAAKGYTEIVAPTIPATTGAYVTVTETVTRFLYTGQVSAANIVAPAGAAMTRVAALFGVGAIIFVVPFAWLSYTQTLRRASGR</sequence>
<keyword evidence="1" id="KW-0472">Membrane</keyword>
<protein>
    <submittedName>
        <fullName evidence="3">Uncharacterized protein</fullName>
    </submittedName>
</protein>
<dbReference type="Proteomes" id="UP001583172">
    <property type="component" value="Unassembled WGS sequence"/>
</dbReference>
<organism evidence="3 4">
    <name type="scientific">Humicola insolens</name>
    <name type="common">Soft-rot fungus</name>
    <dbReference type="NCBI Taxonomy" id="85995"/>
    <lineage>
        <taxon>Eukaryota</taxon>
        <taxon>Fungi</taxon>
        <taxon>Dikarya</taxon>
        <taxon>Ascomycota</taxon>
        <taxon>Pezizomycotina</taxon>
        <taxon>Sordariomycetes</taxon>
        <taxon>Sordariomycetidae</taxon>
        <taxon>Sordariales</taxon>
        <taxon>Chaetomiaceae</taxon>
        <taxon>Mycothermus</taxon>
    </lineage>
</organism>
<accession>A0ABR3VDQ0</accession>
<dbReference type="EMBL" id="JAZGSY010000132">
    <property type="protein sequence ID" value="KAL1839993.1"/>
    <property type="molecule type" value="Genomic_DNA"/>
</dbReference>
<feature type="chain" id="PRO_5045366589" evidence="2">
    <location>
        <begin position="31"/>
        <end position="195"/>
    </location>
</feature>
<evidence type="ECO:0000256" key="1">
    <source>
        <dbReference type="SAM" id="Phobius"/>
    </source>
</evidence>
<keyword evidence="1" id="KW-1133">Transmembrane helix</keyword>
<evidence type="ECO:0000256" key="2">
    <source>
        <dbReference type="SAM" id="SignalP"/>
    </source>
</evidence>
<name>A0ABR3VDQ0_HUMIN</name>
<proteinExistence type="predicted"/>
<keyword evidence="1" id="KW-0812">Transmembrane</keyword>
<gene>
    <name evidence="3" type="ORF">VTJ49DRAFT_956</name>
</gene>